<evidence type="ECO:0000313" key="1">
    <source>
        <dbReference type="EMBL" id="AOO91308.1"/>
    </source>
</evidence>
<organism evidence="1">
    <name type="scientific">Rhizobium leguminosarum bv. trifolii</name>
    <dbReference type="NCBI Taxonomy" id="386"/>
    <lineage>
        <taxon>Bacteria</taxon>
        <taxon>Pseudomonadati</taxon>
        <taxon>Pseudomonadota</taxon>
        <taxon>Alphaproteobacteria</taxon>
        <taxon>Hyphomicrobiales</taxon>
        <taxon>Rhizobiaceae</taxon>
        <taxon>Rhizobium/Agrobacterium group</taxon>
        <taxon>Rhizobium</taxon>
    </lineage>
</organism>
<dbReference type="EMBL" id="KX488944">
    <property type="protein sequence ID" value="AOO91308.1"/>
    <property type="molecule type" value="Genomic_DNA"/>
</dbReference>
<dbReference type="AlphaFoldDB" id="A0A1C9HX52"/>
<reference evidence="1" key="2">
    <citation type="journal article" date="2016" name="Front. Microbiol.">
        <title>The Regulatory Protein RosR Affects Rhizobium leguminosarum bv. trifolii Protein Profiles, Cell Surface Properties, and Symbiosis with Clover.</title>
        <authorList>
            <person name="Rachwal K."/>
            <person name="Boguszewska A."/>
            <person name="Kopcinska J."/>
            <person name="Karas M."/>
            <person name="Tchorzewski M."/>
            <person name="Janczarek M."/>
        </authorList>
    </citation>
    <scope>NUCLEOTIDE SEQUENCE</scope>
    <source>
        <strain evidence="1">Rt24.2</strain>
    </source>
</reference>
<name>A0A1C9HX52_RHILT</name>
<sequence>MVNYRLISLALTAWMVIRLERRFSANAQGERA</sequence>
<accession>A0A1C9HX52</accession>
<reference evidence="1" key="1">
    <citation type="journal article" date="2015" name="BMC Genomics">
        <title>Transcriptome profiling of a Rhizobium leguminosarum bv. trifolii rosR mutant reveals the role of the transcriptional regulator RosR in motility, synthesis of cell-surface components, and other cellular processes.</title>
        <authorList>
            <person name="Rachwal K."/>
            <person name="Matczynska E."/>
            <person name="Janczarek M."/>
        </authorList>
    </citation>
    <scope>NUCLEOTIDE SEQUENCE</scope>
    <source>
        <strain evidence="1">Rt24.2</strain>
    </source>
</reference>
<proteinExistence type="predicted"/>
<protein>
    <submittedName>
        <fullName evidence="1">Membrane protein</fullName>
    </submittedName>
</protein>